<proteinExistence type="inferred from homology"/>
<dbReference type="InterPro" id="IPR043131">
    <property type="entry name" value="BCAT-like_N"/>
</dbReference>
<dbReference type="Gene3D" id="3.30.470.10">
    <property type="match status" value="1"/>
</dbReference>
<comment type="caution">
    <text evidence="2">The sequence shown here is derived from an EMBL/GenBank/DDBJ whole genome shotgun (WGS) entry which is preliminary data.</text>
</comment>
<dbReference type="InterPro" id="IPR050571">
    <property type="entry name" value="Class-IV_PLP-Dep_Aminotrnsfr"/>
</dbReference>
<keyword evidence="2" id="KW-0808">Transferase</keyword>
<dbReference type="PANTHER" id="PTHR42743:SF11">
    <property type="entry name" value="AMINODEOXYCHORISMATE LYASE"/>
    <property type="match status" value="1"/>
</dbReference>
<dbReference type="InterPro" id="IPR001544">
    <property type="entry name" value="Aminotrans_IV"/>
</dbReference>
<dbReference type="OrthoDB" id="25921at2759"/>
<dbReference type="STRING" id="1081105.A0A166Z8K4"/>
<dbReference type="Gene3D" id="3.20.10.10">
    <property type="entry name" value="D-amino Acid Aminotransferase, subunit A, domain 2"/>
    <property type="match status" value="1"/>
</dbReference>
<comment type="similarity">
    <text evidence="1">Belongs to the class-IV pyridoxal-phosphate-dependent aminotransferase family.</text>
</comment>
<dbReference type="Proteomes" id="UP000243498">
    <property type="component" value="Unassembled WGS sequence"/>
</dbReference>
<evidence type="ECO:0000313" key="3">
    <source>
        <dbReference type="Proteomes" id="UP000243498"/>
    </source>
</evidence>
<dbReference type="InterPro" id="IPR036038">
    <property type="entry name" value="Aminotransferase-like"/>
</dbReference>
<sequence>MEAILSAYRERLSRLRDNSNPYSAGIAWVAGEIVPLLEAKIPLIDQGFMHSDLTYDVVSVWDGRFFRLDDHIDRLEASCSRIRLRIPLEKNKLKGILVDMARQSRIPDACVQIVVTRGLKGVRANKLEHLTNLLYILLVPYVWLMEPEAQYHGGRAVVAKTVQRVPPGAMDPTVKNLQWGDFTRGMFEASDRGAEYAFLTDGNQNLTEGPGFNIHLVKDGIIHTPDRGCLHGITRDAVFEIAKANGIEAQAEAVPVEMAYRCDEIFTSTTAGGILPITALDGQPVHEGKVGPITRIIRDAYWTMHRDPVHSLDVFGVESHGK</sequence>
<dbReference type="SUPFAM" id="SSF56752">
    <property type="entry name" value="D-aminoacid aminotransferase-like PLP-dependent enzymes"/>
    <property type="match status" value="1"/>
</dbReference>
<dbReference type="AlphaFoldDB" id="A0A166Z8K4"/>
<dbReference type="GO" id="GO:0046394">
    <property type="term" value="P:carboxylic acid biosynthetic process"/>
    <property type="evidence" value="ECO:0007669"/>
    <property type="project" value="UniProtKB-ARBA"/>
</dbReference>
<dbReference type="PANTHER" id="PTHR42743">
    <property type="entry name" value="AMINO-ACID AMINOTRANSFERASE"/>
    <property type="match status" value="1"/>
</dbReference>
<evidence type="ECO:0000313" key="2">
    <source>
        <dbReference type="EMBL" id="OAA37658.1"/>
    </source>
</evidence>
<gene>
    <name evidence="2" type="ORF">NOR_07035</name>
</gene>
<accession>A0A166Z8K4</accession>
<dbReference type="InterPro" id="IPR043132">
    <property type="entry name" value="BCAT-like_C"/>
</dbReference>
<organism evidence="2 3">
    <name type="scientific">Metarhizium rileyi (strain RCEF 4871)</name>
    <name type="common">Nomuraea rileyi</name>
    <dbReference type="NCBI Taxonomy" id="1649241"/>
    <lineage>
        <taxon>Eukaryota</taxon>
        <taxon>Fungi</taxon>
        <taxon>Dikarya</taxon>
        <taxon>Ascomycota</taxon>
        <taxon>Pezizomycotina</taxon>
        <taxon>Sordariomycetes</taxon>
        <taxon>Hypocreomycetidae</taxon>
        <taxon>Hypocreales</taxon>
        <taxon>Clavicipitaceae</taxon>
        <taxon>Metarhizium</taxon>
    </lineage>
</organism>
<keyword evidence="2" id="KW-0032">Aminotransferase</keyword>
<name>A0A166Z8K4_METRR</name>
<protein>
    <submittedName>
        <fullName evidence="2">Aminotransferase, class IV</fullName>
    </submittedName>
</protein>
<keyword evidence="3" id="KW-1185">Reference proteome</keyword>
<dbReference type="EMBL" id="AZHC01000029">
    <property type="protein sequence ID" value="OAA37658.1"/>
    <property type="molecule type" value="Genomic_DNA"/>
</dbReference>
<evidence type="ECO:0000256" key="1">
    <source>
        <dbReference type="ARBA" id="ARBA00009320"/>
    </source>
</evidence>
<dbReference type="GO" id="GO:0008483">
    <property type="term" value="F:transaminase activity"/>
    <property type="evidence" value="ECO:0007669"/>
    <property type="project" value="UniProtKB-KW"/>
</dbReference>
<dbReference type="Pfam" id="PF01063">
    <property type="entry name" value="Aminotran_4"/>
    <property type="match status" value="1"/>
</dbReference>
<dbReference type="OMA" id="WRGSEMM"/>
<reference evidence="2 3" key="1">
    <citation type="journal article" date="2016" name="Genome Biol. Evol.">
        <title>Divergent and convergent evolution of fungal pathogenicity.</title>
        <authorList>
            <person name="Shang Y."/>
            <person name="Xiao G."/>
            <person name="Zheng P."/>
            <person name="Cen K."/>
            <person name="Zhan S."/>
            <person name="Wang C."/>
        </authorList>
    </citation>
    <scope>NUCLEOTIDE SEQUENCE [LARGE SCALE GENOMIC DNA]</scope>
    <source>
        <strain evidence="2 3">RCEF 4871</strain>
    </source>
</reference>